<dbReference type="Proteomes" id="UP000004810">
    <property type="component" value="Unassembled WGS sequence"/>
</dbReference>
<comment type="caution">
    <text evidence="1">The sequence shown here is derived from an EMBL/GenBank/DDBJ whole genome shotgun (WGS) entry which is preliminary data.</text>
</comment>
<gene>
    <name evidence="1" type="ORF">WUBG_19313</name>
</gene>
<dbReference type="AlphaFoldDB" id="J9A799"/>
<accession>J9A799</accession>
<name>J9A799_WUCBA</name>
<feature type="non-terminal residue" evidence="1">
    <location>
        <position position="64"/>
    </location>
</feature>
<organism evidence="1 2">
    <name type="scientific">Wuchereria bancrofti</name>
    <dbReference type="NCBI Taxonomy" id="6293"/>
    <lineage>
        <taxon>Eukaryota</taxon>
        <taxon>Metazoa</taxon>
        <taxon>Ecdysozoa</taxon>
        <taxon>Nematoda</taxon>
        <taxon>Chromadorea</taxon>
        <taxon>Rhabditida</taxon>
        <taxon>Spirurina</taxon>
        <taxon>Spiruromorpha</taxon>
        <taxon>Filarioidea</taxon>
        <taxon>Onchocercidae</taxon>
        <taxon>Wuchereria</taxon>
    </lineage>
</organism>
<proteinExistence type="predicted"/>
<dbReference type="EMBL" id="ADBV01025708">
    <property type="protein sequence ID" value="EJW69780.1"/>
    <property type="molecule type" value="Genomic_DNA"/>
</dbReference>
<evidence type="ECO:0000313" key="1">
    <source>
        <dbReference type="EMBL" id="EJW69780.1"/>
    </source>
</evidence>
<reference evidence="2" key="1">
    <citation type="submission" date="2012-08" db="EMBL/GenBank/DDBJ databases">
        <title>The Genome Sequence of Wuchereria bancrofti.</title>
        <authorList>
            <person name="Nutman T.B."/>
            <person name="Fink D.L."/>
            <person name="Russ C."/>
            <person name="Young S."/>
            <person name="Zeng Q."/>
            <person name="Koehrsen M."/>
            <person name="Alvarado L."/>
            <person name="Berlin A."/>
            <person name="Chapman S.B."/>
            <person name="Chen Z."/>
            <person name="Freedman E."/>
            <person name="Gellesch M."/>
            <person name="Goldberg J."/>
            <person name="Griggs A."/>
            <person name="Gujja S."/>
            <person name="Heilman E.R."/>
            <person name="Heiman D."/>
            <person name="Hepburn T."/>
            <person name="Howarth C."/>
            <person name="Jen D."/>
            <person name="Larson L."/>
            <person name="Lewis B."/>
            <person name="Mehta T."/>
            <person name="Park D."/>
            <person name="Pearson M."/>
            <person name="Roberts A."/>
            <person name="Saif S."/>
            <person name="Shea T."/>
            <person name="Shenoy N."/>
            <person name="Sisk P."/>
            <person name="Stolte C."/>
            <person name="Sykes S."/>
            <person name="Walk T."/>
            <person name="White J."/>
            <person name="Yandava C."/>
            <person name="Haas B."/>
            <person name="Henn M.R."/>
            <person name="Nusbaum C."/>
            <person name="Birren B."/>
        </authorList>
    </citation>
    <scope>NUCLEOTIDE SEQUENCE [LARGE SCALE GENOMIC DNA]</scope>
    <source>
        <strain evidence="2">NA</strain>
    </source>
</reference>
<protein>
    <submittedName>
        <fullName evidence="1">Uncharacterized protein</fullName>
    </submittedName>
</protein>
<evidence type="ECO:0000313" key="2">
    <source>
        <dbReference type="Proteomes" id="UP000004810"/>
    </source>
</evidence>
<sequence>MVIIVDSQMNSCAPKSAMQFSNNYSRESRKVATGLQRLAIRKTLSTSSSVCSFTFSRQPNITTE</sequence>